<feature type="transmembrane region" description="Helical" evidence="8">
    <location>
        <begin position="385"/>
        <end position="413"/>
    </location>
</feature>
<feature type="binding site" evidence="6">
    <location>
        <position position="355"/>
    </location>
    <ligand>
        <name>Na(+)</name>
        <dbReference type="ChEBI" id="CHEBI:29101"/>
        <label>1</label>
    </ligand>
</feature>
<feature type="transmembrane region" description="Helical" evidence="8">
    <location>
        <begin position="42"/>
        <end position="64"/>
    </location>
</feature>
<dbReference type="PROSITE" id="PS00610">
    <property type="entry name" value="NA_NEUROTRAN_SYMP_1"/>
    <property type="match status" value="1"/>
</dbReference>
<dbReference type="InterPro" id="IPR037272">
    <property type="entry name" value="SNS_sf"/>
</dbReference>
<evidence type="ECO:0000313" key="9">
    <source>
        <dbReference type="EMBL" id="NXF88805.1"/>
    </source>
</evidence>
<keyword evidence="5 8" id="KW-0472">Membrane</keyword>
<evidence type="ECO:0000256" key="5">
    <source>
        <dbReference type="ARBA" id="ARBA00023136"/>
    </source>
</evidence>
<proteinExistence type="inferred from homology"/>
<dbReference type="PRINTS" id="PR00176">
    <property type="entry name" value="NANEUSMPORT"/>
</dbReference>
<keyword evidence="3 7" id="KW-0812">Transmembrane</keyword>
<keyword evidence="6" id="KW-0915">Sodium</keyword>
<keyword evidence="10" id="KW-1185">Reference proteome</keyword>
<feature type="transmembrane region" description="Helical" evidence="8">
    <location>
        <begin position="284"/>
        <end position="310"/>
    </location>
</feature>
<reference evidence="9 10" key="1">
    <citation type="submission" date="2019-09" db="EMBL/GenBank/DDBJ databases">
        <title>Bird 10,000 Genomes (B10K) Project - Family phase.</title>
        <authorList>
            <person name="Zhang G."/>
        </authorList>
    </citation>
    <scope>NUCLEOTIDE SEQUENCE [LARGE SCALE GENOMIC DNA]</scope>
    <source>
        <strain evidence="9">B10K-DU-001-04</strain>
        <tissue evidence="9">Muscle</tissue>
    </source>
</reference>
<dbReference type="GO" id="GO:0005886">
    <property type="term" value="C:plasma membrane"/>
    <property type="evidence" value="ECO:0007669"/>
    <property type="project" value="TreeGrafter"/>
</dbReference>
<feature type="transmembrane region" description="Helical" evidence="8">
    <location>
        <begin position="461"/>
        <end position="486"/>
    </location>
</feature>
<feature type="transmembrane region" description="Helical" evidence="8">
    <location>
        <begin position="205"/>
        <end position="235"/>
    </location>
</feature>
<keyword evidence="4 8" id="KW-1133">Transmembrane helix</keyword>
<evidence type="ECO:0000256" key="6">
    <source>
        <dbReference type="PIRSR" id="PIRSR600175-1"/>
    </source>
</evidence>
<dbReference type="GO" id="GO:0089718">
    <property type="term" value="P:amino acid import across plasma membrane"/>
    <property type="evidence" value="ECO:0007669"/>
    <property type="project" value="TreeGrafter"/>
</dbReference>
<feature type="transmembrane region" description="Helical" evidence="8">
    <location>
        <begin position="175"/>
        <end position="193"/>
    </location>
</feature>
<dbReference type="GO" id="GO:0005283">
    <property type="term" value="F:amino acid:sodium symporter activity"/>
    <property type="evidence" value="ECO:0007669"/>
    <property type="project" value="TreeGrafter"/>
</dbReference>
<feature type="transmembrane region" description="Helical" evidence="8">
    <location>
        <begin position="255"/>
        <end position="272"/>
    </location>
</feature>
<evidence type="ECO:0000256" key="4">
    <source>
        <dbReference type="ARBA" id="ARBA00022989"/>
    </source>
</evidence>
<dbReference type="Pfam" id="PF00209">
    <property type="entry name" value="SNF"/>
    <property type="match status" value="1"/>
</dbReference>
<evidence type="ECO:0000256" key="3">
    <source>
        <dbReference type="ARBA" id="ARBA00022692"/>
    </source>
</evidence>
<dbReference type="PROSITE" id="PS50267">
    <property type="entry name" value="NA_NEUROTRAN_SYMP_3"/>
    <property type="match status" value="1"/>
</dbReference>
<comment type="caution">
    <text evidence="9">The sequence shown here is derived from an EMBL/GenBank/DDBJ whole genome shotgun (WGS) entry which is preliminary data.</text>
</comment>
<dbReference type="AlphaFoldDB" id="A0A7K8XCE5"/>
<comment type="similarity">
    <text evidence="7">Belongs to the sodium:neurotransmitter symporter (SNF) (TC 2.A.22) family.</text>
</comment>
<keyword evidence="2 7" id="KW-0813">Transport</keyword>
<dbReference type="PANTHER" id="PTHR11616">
    <property type="entry name" value="SODIUM/CHLORIDE DEPENDENT TRANSPORTER"/>
    <property type="match status" value="1"/>
</dbReference>
<dbReference type="GO" id="GO:0046872">
    <property type="term" value="F:metal ion binding"/>
    <property type="evidence" value="ECO:0007669"/>
    <property type="project" value="UniProtKB-KW"/>
</dbReference>
<feature type="non-terminal residue" evidence="9">
    <location>
        <position position="1"/>
    </location>
</feature>
<dbReference type="PANTHER" id="PTHR11616:SF318">
    <property type="entry name" value="TRANSPORTER"/>
    <property type="match status" value="1"/>
</dbReference>
<evidence type="ECO:0000256" key="7">
    <source>
        <dbReference type="RuleBase" id="RU003732"/>
    </source>
</evidence>
<dbReference type="SUPFAM" id="SSF161070">
    <property type="entry name" value="SNF-like"/>
    <property type="match status" value="1"/>
</dbReference>
<organism evidence="9 10">
    <name type="scientific">Eubucco bourcierii</name>
    <name type="common">red-headed barbet</name>
    <dbReference type="NCBI Taxonomy" id="91767"/>
    <lineage>
        <taxon>Eukaryota</taxon>
        <taxon>Metazoa</taxon>
        <taxon>Chordata</taxon>
        <taxon>Craniata</taxon>
        <taxon>Vertebrata</taxon>
        <taxon>Euteleostomi</taxon>
        <taxon>Archelosauria</taxon>
        <taxon>Archosauria</taxon>
        <taxon>Dinosauria</taxon>
        <taxon>Saurischia</taxon>
        <taxon>Theropoda</taxon>
        <taxon>Coelurosauria</taxon>
        <taxon>Aves</taxon>
        <taxon>Neognathae</taxon>
        <taxon>Neoaves</taxon>
        <taxon>Telluraves</taxon>
        <taxon>Coraciimorphae</taxon>
        <taxon>Piciformes</taxon>
        <taxon>Ramphastidae</taxon>
        <taxon>Eubucco</taxon>
    </lineage>
</organism>
<feature type="transmembrane region" description="Helical" evidence="8">
    <location>
        <begin position="85"/>
        <end position="111"/>
    </location>
</feature>
<protein>
    <recommendedName>
        <fullName evidence="7">Transporter</fullName>
    </recommendedName>
</protein>
<evidence type="ECO:0000256" key="1">
    <source>
        <dbReference type="ARBA" id="ARBA00004141"/>
    </source>
</evidence>
<dbReference type="InterPro" id="IPR000175">
    <property type="entry name" value="Na/ntran_symport"/>
</dbReference>
<feature type="transmembrane region" description="Helical" evidence="8">
    <location>
        <begin position="419"/>
        <end position="440"/>
    </location>
</feature>
<dbReference type="Proteomes" id="UP000583613">
    <property type="component" value="Unassembled WGS sequence"/>
</dbReference>
<feature type="non-terminal residue" evidence="9">
    <location>
        <position position="535"/>
    </location>
</feature>
<sequence>SPPEEPWAGRSQLLLSTLSQLLGLGTLWRFPYLCYHNGGGVFLTPYVVLLLLLGAPLCLLQLSLGHCPPAAPLGAWHHWPLLKGIGMAMLVVASLLCLYTNVLVAWALFYLGSSFQCPLPWASAATGDMGTYQGCVLQNTSQRAAVLSASEAFWNQEVLGVTHSSGIGDPGPVRWPLALCLLAAWLLVLFCALKDIRASGKLLHFTATFPCLLSLILLIRGASLRGALGGVHFYLSSDWSRLQSAQVWSDAASQVFYSLGIGFGGLHSRASYRQRNPNLIRDTLVITLGSFCTTFLSGFVTFSVLGHMAWRKEVPVGSVVGSGPGLAFVVYPELLSLLPGSPFWAVLFFLLLLLLGVDTSLRTIDVITSYILEQFPALREWRRKLLLLAALCTSCCLLGLLQVTQGGIFWVSLLDRSSTGFGLLLVAICMCLGIAFCYGVTQFCQDISAMLCPCPPWCHHLLGYFRLCWAFLTPCTLLFTLIYTLLDFSNLSLTSGPSKEPAWASSLGVCIGLLTCLQVPLWATLALCHQSGSLS</sequence>
<keyword evidence="7" id="KW-0769">Symport</keyword>
<keyword evidence="6" id="KW-0479">Metal-binding</keyword>
<dbReference type="EMBL" id="VWZE01007876">
    <property type="protein sequence ID" value="NXF88805.1"/>
    <property type="molecule type" value="Genomic_DNA"/>
</dbReference>
<gene>
    <name evidence="9" type="primary">Slc6a7_0</name>
    <name evidence="9" type="ORF">EUBBOU_R05726</name>
</gene>
<feature type="transmembrane region" description="Helical" evidence="8">
    <location>
        <begin position="506"/>
        <end position="528"/>
    </location>
</feature>
<comment type="subcellular location">
    <subcellularLocation>
        <location evidence="1">Membrane</location>
        <topology evidence="1">Multi-pass membrane protein</topology>
    </subcellularLocation>
</comment>
<name>A0A7K8XCE5_9PICI</name>
<dbReference type="OrthoDB" id="6581954at2759"/>
<feature type="binding site" evidence="6">
    <location>
        <position position="358"/>
    </location>
    <ligand>
        <name>Na(+)</name>
        <dbReference type="ChEBI" id="CHEBI:29101"/>
        <label>1</label>
    </ligand>
</feature>
<feature type="binding site" evidence="6">
    <location>
        <position position="258"/>
    </location>
    <ligand>
        <name>Na(+)</name>
        <dbReference type="ChEBI" id="CHEBI:29101"/>
        <label>1</label>
    </ligand>
</feature>
<accession>A0A7K8XCE5</accession>
<feature type="transmembrane region" description="Helical" evidence="8">
    <location>
        <begin position="343"/>
        <end position="364"/>
    </location>
</feature>
<feature type="transmembrane region" description="Helical" evidence="8">
    <location>
        <begin position="12"/>
        <end position="30"/>
    </location>
</feature>
<evidence type="ECO:0000313" key="10">
    <source>
        <dbReference type="Proteomes" id="UP000583613"/>
    </source>
</evidence>
<evidence type="ECO:0000256" key="8">
    <source>
        <dbReference type="SAM" id="Phobius"/>
    </source>
</evidence>
<evidence type="ECO:0000256" key="2">
    <source>
        <dbReference type="ARBA" id="ARBA00022448"/>
    </source>
</evidence>